<feature type="region of interest" description="Disordered" evidence="2">
    <location>
        <begin position="255"/>
        <end position="372"/>
    </location>
</feature>
<keyword evidence="1" id="KW-0479">Metal-binding</keyword>
<evidence type="ECO:0000259" key="3">
    <source>
        <dbReference type="PROSITE" id="PS50103"/>
    </source>
</evidence>
<feature type="region of interest" description="Disordered" evidence="2">
    <location>
        <begin position="106"/>
        <end position="140"/>
    </location>
</feature>
<keyword evidence="1" id="KW-0862">Zinc</keyword>
<evidence type="ECO:0000256" key="1">
    <source>
        <dbReference type="PROSITE-ProRule" id="PRU00723"/>
    </source>
</evidence>
<keyword evidence="1" id="KW-0863">Zinc-finger</keyword>
<dbReference type="EMBL" id="JANVFS010000002">
    <property type="protein sequence ID" value="KAJ4494765.1"/>
    <property type="molecule type" value="Genomic_DNA"/>
</dbReference>
<comment type="caution">
    <text evidence="4">The sequence shown here is derived from an EMBL/GenBank/DDBJ whole genome shotgun (WGS) entry which is preliminary data.</text>
</comment>
<dbReference type="AlphaFoldDB" id="A0A9W9B1I4"/>
<dbReference type="Gene3D" id="1.25.40.10">
    <property type="entry name" value="Tetratricopeptide repeat domain"/>
    <property type="match status" value="1"/>
</dbReference>
<dbReference type="InterPro" id="IPR011990">
    <property type="entry name" value="TPR-like_helical_dom_sf"/>
</dbReference>
<feature type="compositionally biased region" description="Basic and acidic residues" evidence="2">
    <location>
        <begin position="348"/>
        <end position="365"/>
    </location>
</feature>
<evidence type="ECO:0000313" key="5">
    <source>
        <dbReference type="Proteomes" id="UP001150238"/>
    </source>
</evidence>
<dbReference type="PROSITE" id="PS50103">
    <property type="entry name" value="ZF_C3H1"/>
    <property type="match status" value="1"/>
</dbReference>
<gene>
    <name evidence="4" type="ORF">C8J55DRAFT_497595</name>
</gene>
<feature type="domain" description="C3H1-type" evidence="3">
    <location>
        <begin position="181"/>
        <end position="208"/>
    </location>
</feature>
<accession>A0A9W9B1I4</accession>
<dbReference type="SUPFAM" id="SSF48452">
    <property type="entry name" value="TPR-like"/>
    <property type="match status" value="1"/>
</dbReference>
<name>A0A9W9B1I4_9AGAR</name>
<evidence type="ECO:0000256" key="2">
    <source>
        <dbReference type="SAM" id="MobiDB-lite"/>
    </source>
</evidence>
<reference evidence="4" key="2">
    <citation type="journal article" date="2023" name="Proc. Natl. Acad. Sci. U.S.A.">
        <title>A global phylogenomic analysis of the shiitake genus Lentinula.</title>
        <authorList>
            <person name="Sierra-Patev S."/>
            <person name="Min B."/>
            <person name="Naranjo-Ortiz M."/>
            <person name="Looney B."/>
            <person name="Konkel Z."/>
            <person name="Slot J.C."/>
            <person name="Sakamoto Y."/>
            <person name="Steenwyk J.L."/>
            <person name="Rokas A."/>
            <person name="Carro J."/>
            <person name="Camarero S."/>
            <person name="Ferreira P."/>
            <person name="Molpeceres G."/>
            <person name="Ruiz-Duenas F.J."/>
            <person name="Serrano A."/>
            <person name="Henrissat B."/>
            <person name="Drula E."/>
            <person name="Hughes K.W."/>
            <person name="Mata J.L."/>
            <person name="Ishikawa N.K."/>
            <person name="Vargas-Isla R."/>
            <person name="Ushijima S."/>
            <person name="Smith C.A."/>
            <person name="Donoghue J."/>
            <person name="Ahrendt S."/>
            <person name="Andreopoulos W."/>
            <person name="He G."/>
            <person name="LaButti K."/>
            <person name="Lipzen A."/>
            <person name="Ng V."/>
            <person name="Riley R."/>
            <person name="Sandor L."/>
            <person name="Barry K."/>
            <person name="Martinez A.T."/>
            <person name="Xiao Y."/>
            <person name="Gibbons J.G."/>
            <person name="Terashima K."/>
            <person name="Grigoriev I.V."/>
            <person name="Hibbett D."/>
        </authorList>
    </citation>
    <scope>NUCLEOTIDE SEQUENCE</scope>
    <source>
        <strain evidence="4">Sp2 HRB7682 ss15</strain>
    </source>
</reference>
<feature type="zinc finger region" description="C3H1-type" evidence="1">
    <location>
        <begin position="181"/>
        <end position="208"/>
    </location>
</feature>
<dbReference type="Gene3D" id="3.30.1370.210">
    <property type="match status" value="1"/>
</dbReference>
<reference evidence="4" key="1">
    <citation type="submission" date="2022-08" db="EMBL/GenBank/DDBJ databases">
        <authorList>
            <consortium name="DOE Joint Genome Institute"/>
            <person name="Min B."/>
            <person name="Riley R."/>
            <person name="Sierra-Patev S."/>
            <person name="Naranjo-Ortiz M."/>
            <person name="Looney B."/>
            <person name="Konkel Z."/>
            <person name="Slot J.C."/>
            <person name="Sakamoto Y."/>
            <person name="Steenwyk J.L."/>
            <person name="Rokas A."/>
            <person name="Carro J."/>
            <person name="Camarero S."/>
            <person name="Ferreira P."/>
            <person name="Molpeceres G."/>
            <person name="Ruiz-Duenas F.J."/>
            <person name="Serrano A."/>
            <person name="Henrissat B."/>
            <person name="Drula E."/>
            <person name="Hughes K.W."/>
            <person name="Mata J.L."/>
            <person name="Ishikawa N.K."/>
            <person name="Vargas-Isla R."/>
            <person name="Ushijima S."/>
            <person name="Smith C.A."/>
            <person name="Ahrendt S."/>
            <person name="Andreopoulos W."/>
            <person name="He G."/>
            <person name="Labutti K."/>
            <person name="Lipzen A."/>
            <person name="Ng V."/>
            <person name="Sandor L."/>
            <person name="Barry K."/>
            <person name="Martinez A.T."/>
            <person name="Xiao Y."/>
            <person name="Gibbons J.G."/>
            <person name="Terashima K."/>
            <person name="Hibbett D.S."/>
            <person name="Grigoriev I.V."/>
        </authorList>
    </citation>
    <scope>NUCLEOTIDE SEQUENCE</scope>
    <source>
        <strain evidence="4">Sp2 HRB7682 ss15</strain>
    </source>
</reference>
<dbReference type="Proteomes" id="UP001150238">
    <property type="component" value="Unassembled WGS sequence"/>
</dbReference>
<dbReference type="GO" id="GO:0008270">
    <property type="term" value="F:zinc ion binding"/>
    <property type="evidence" value="ECO:0007669"/>
    <property type="project" value="UniProtKB-KW"/>
</dbReference>
<feature type="compositionally biased region" description="Basic residues" evidence="2">
    <location>
        <begin position="336"/>
        <end position="347"/>
    </location>
</feature>
<dbReference type="InterPro" id="IPR000571">
    <property type="entry name" value="Znf_CCCH"/>
</dbReference>
<proteinExistence type="predicted"/>
<feature type="compositionally biased region" description="Low complexity" evidence="2">
    <location>
        <begin position="312"/>
        <end position="322"/>
    </location>
</feature>
<evidence type="ECO:0000313" key="4">
    <source>
        <dbReference type="EMBL" id="KAJ4494765.1"/>
    </source>
</evidence>
<sequence length="420" mass="47775">MSINTKPYNLSNYYATLALGYNELTLYQEAEAIATRALQLSPTSYRARYNRAIARWKMDDLRGAVADIDILINSGGKNFPGVAQTHKTLHKLSELGDDKYFDNSTRGARQARLAQESKDLSWPQPNLPPVEPSKNDHRPSNEIAPGQYRHARPCRLHNLKTCVHADCSFSHTPDNYSIQDIDGRNVCLNFLLGCCTRNKRCSYRHSIDGLPEDVTTKPSRDSTFTLQLQWWNDPARIQEVRDLMEARNTRRKLEYDTRAKNATEDAVETGSLQAKEKEKVLPDTQTPQTTNRKNKQFYPKGRSTSEKKSSASKKSSAMSFAKLQSIGSNTKEKERKKEKKHKARVAKRAAERDQTEESAAPDRKKTSTTRTYYPESKTVKSLEKLANCGFTNDEVVDLMEFGVNPWDEDAHSVFAHVDDY</sequence>
<organism evidence="4 5">
    <name type="scientific">Lentinula lateritia</name>
    <dbReference type="NCBI Taxonomy" id="40482"/>
    <lineage>
        <taxon>Eukaryota</taxon>
        <taxon>Fungi</taxon>
        <taxon>Dikarya</taxon>
        <taxon>Basidiomycota</taxon>
        <taxon>Agaricomycotina</taxon>
        <taxon>Agaricomycetes</taxon>
        <taxon>Agaricomycetidae</taxon>
        <taxon>Agaricales</taxon>
        <taxon>Marasmiineae</taxon>
        <taxon>Omphalotaceae</taxon>
        <taxon>Lentinula</taxon>
    </lineage>
</organism>
<protein>
    <recommendedName>
        <fullName evidence="3">C3H1-type domain-containing protein</fullName>
    </recommendedName>
</protein>